<evidence type="ECO:0000313" key="3">
    <source>
        <dbReference type="Proteomes" id="UP000054978"/>
    </source>
</evidence>
<dbReference type="STRING" id="1777144.AWB83_02699"/>
<dbReference type="Gene3D" id="1.20.1250.20">
    <property type="entry name" value="MFS general substrate transporter like domains"/>
    <property type="match status" value="1"/>
</dbReference>
<sequence>MLTLSLGTAGVLSMMPVFWTYPSSVLTGTAAAAGIAMINSIGNLAGFVSPSIIGWMKDVTHSTNAGLVVVAAALLLGAVLTLTQRAISSSAAASSEPSRV</sequence>
<proteinExistence type="predicted"/>
<dbReference type="SUPFAM" id="SSF103473">
    <property type="entry name" value="MFS general substrate transporter"/>
    <property type="match status" value="1"/>
</dbReference>
<dbReference type="AlphaFoldDB" id="A0A158B509"/>
<name>A0A158B509_9BURK</name>
<reference evidence="2" key="1">
    <citation type="submission" date="2016-01" db="EMBL/GenBank/DDBJ databases">
        <authorList>
            <person name="Peeters C."/>
        </authorList>
    </citation>
    <scope>NUCLEOTIDE SEQUENCE [LARGE SCALE GENOMIC DNA]</scope>
    <source>
        <strain evidence="2">LMG 29326</strain>
    </source>
</reference>
<keyword evidence="1" id="KW-0472">Membrane</keyword>
<evidence type="ECO:0000256" key="1">
    <source>
        <dbReference type="SAM" id="Phobius"/>
    </source>
</evidence>
<dbReference type="EMBL" id="FCOB02000011">
    <property type="protein sequence ID" value="SAK64447.1"/>
    <property type="molecule type" value="Genomic_DNA"/>
</dbReference>
<keyword evidence="1" id="KW-1133">Transmembrane helix</keyword>
<comment type="caution">
    <text evidence="2">The sequence shown here is derived from an EMBL/GenBank/DDBJ whole genome shotgun (WGS) entry which is preliminary data.</text>
</comment>
<feature type="transmembrane region" description="Helical" evidence="1">
    <location>
        <begin position="30"/>
        <end position="53"/>
    </location>
</feature>
<accession>A0A158B509</accession>
<keyword evidence="3" id="KW-1185">Reference proteome</keyword>
<organism evidence="2 3">
    <name type="scientific">Caballeronia ptereochthonis</name>
    <dbReference type="NCBI Taxonomy" id="1777144"/>
    <lineage>
        <taxon>Bacteria</taxon>
        <taxon>Pseudomonadati</taxon>
        <taxon>Pseudomonadota</taxon>
        <taxon>Betaproteobacteria</taxon>
        <taxon>Burkholderiales</taxon>
        <taxon>Burkholderiaceae</taxon>
        <taxon>Caballeronia</taxon>
    </lineage>
</organism>
<protein>
    <submittedName>
        <fullName evidence="2">Major facilitator transporter</fullName>
    </submittedName>
</protein>
<dbReference type="InterPro" id="IPR036259">
    <property type="entry name" value="MFS_trans_sf"/>
</dbReference>
<keyword evidence="1" id="KW-0812">Transmembrane</keyword>
<gene>
    <name evidence="2" type="ORF">AWB83_02699</name>
</gene>
<evidence type="ECO:0000313" key="2">
    <source>
        <dbReference type="EMBL" id="SAK64447.1"/>
    </source>
</evidence>
<dbReference type="RefSeq" id="WP_374729112.1">
    <property type="nucleotide sequence ID" value="NZ_FCOB02000011.1"/>
</dbReference>
<dbReference type="Proteomes" id="UP000054978">
    <property type="component" value="Unassembled WGS sequence"/>
</dbReference>
<feature type="transmembrane region" description="Helical" evidence="1">
    <location>
        <begin position="65"/>
        <end position="87"/>
    </location>
</feature>